<accession>A0A4V1E0V1</accession>
<sequence length="335" mass="34838">MTLVSFGDMAQSSMMRRMTSSAKSDALIAAQELTTGIAADIGQKMRGEFSNLTGIEASLSRLGGYKTVTDNATLIADSMQKVFAHIDLLTDGVSAPLLNATTLENTNTLDALAHDAAQRLDSVIAALNTKAGDSTLFAGVESDGPALASSDVILSALEAAISGDGAVTADEIEASVTAWFESPTGYSAVAYVGGNGTSAIAISAEDKVDLAFTANDPTLRDTIKSLALVALVDRGTATADPDIKTDLARKAGNSLLQNQADRAVLAGRLGLAQAQIDQAQTRNTAETSALNIARSDLLSVDPYEAATRLEASQSQLETLYSITARLSRLSLVDYL</sequence>
<dbReference type="Pfam" id="PF00700">
    <property type="entry name" value="Flagellin_C"/>
    <property type="match status" value="1"/>
</dbReference>
<name>A0A4V1E0V1_9RHOB</name>
<dbReference type="InterPro" id="IPR046358">
    <property type="entry name" value="Flagellin_C"/>
</dbReference>
<evidence type="ECO:0000313" key="3">
    <source>
        <dbReference type="Proteomes" id="UP000298631"/>
    </source>
</evidence>
<evidence type="ECO:0000259" key="1">
    <source>
        <dbReference type="Pfam" id="PF00700"/>
    </source>
</evidence>
<reference evidence="2 3" key="1">
    <citation type="submission" date="2019-05" db="EMBL/GenBank/DDBJ databases">
        <title>Pseudorhodobacter turbinis sp. nov., isolated from the gut of the Korean turban shell.</title>
        <authorList>
            <person name="Jeong Y.-S."/>
            <person name="Kang W.-R."/>
            <person name="Bae J.-W."/>
        </authorList>
    </citation>
    <scope>NUCLEOTIDE SEQUENCE [LARGE SCALE GENOMIC DNA]</scope>
    <source>
        <strain evidence="2 3">S12M18</strain>
    </source>
</reference>
<dbReference type="RefSeq" id="WP_137193703.1">
    <property type="nucleotide sequence ID" value="NZ_CP039964.1"/>
</dbReference>
<evidence type="ECO:0000313" key="2">
    <source>
        <dbReference type="EMBL" id="QCO55914.1"/>
    </source>
</evidence>
<gene>
    <name evidence="2" type="ORF">EOK75_09265</name>
</gene>
<protein>
    <submittedName>
        <fullName evidence="2">Flagellar biosynthesis protein FlgL</fullName>
    </submittedName>
</protein>
<dbReference type="SUPFAM" id="SSF64518">
    <property type="entry name" value="Phase 1 flagellin"/>
    <property type="match status" value="1"/>
</dbReference>
<feature type="domain" description="Flagellin C-terminal" evidence="1">
    <location>
        <begin position="266"/>
        <end position="335"/>
    </location>
</feature>
<proteinExistence type="predicted"/>
<keyword evidence="3" id="KW-1185">Reference proteome</keyword>
<dbReference type="Proteomes" id="UP000298631">
    <property type="component" value="Chromosome"/>
</dbReference>
<dbReference type="OrthoDB" id="7312911at2"/>
<keyword evidence="2" id="KW-0966">Cell projection</keyword>
<dbReference type="KEGG" id="pseb:EOK75_09265"/>
<organism evidence="2 3">
    <name type="scientific">Pseudorhodobacter turbinis</name>
    <dbReference type="NCBI Taxonomy" id="2500533"/>
    <lineage>
        <taxon>Bacteria</taxon>
        <taxon>Pseudomonadati</taxon>
        <taxon>Pseudomonadota</taxon>
        <taxon>Alphaproteobacteria</taxon>
        <taxon>Rhodobacterales</taxon>
        <taxon>Paracoccaceae</taxon>
        <taxon>Pseudorhodobacter</taxon>
    </lineage>
</organism>
<dbReference type="EMBL" id="CP039964">
    <property type="protein sequence ID" value="QCO55914.1"/>
    <property type="molecule type" value="Genomic_DNA"/>
</dbReference>
<keyword evidence="2" id="KW-0282">Flagellum</keyword>
<dbReference type="AlphaFoldDB" id="A0A4V1E0V1"/>
<keyword evidence="2" id="KW-0969">Cilium</keyword>